<dbReference type="InterPro" id="IPR051088">
    <property type="entry name" value="PTS_Sugar-EIIC/EIIB"/>
</dbReference>
<proteinExistence type="predicted"/>
<evidence type="ECO:0000256" key="5">
    <source>
        <dbReference type="ARBA" id="ARBA00022692"/>
    </source>
</evidence>
<dbReference type="InterPro" id="IPR003352">
    <property type="entry name" value="PTS_EIIC"/>
</dbReference>
<dbReference type="CDD" id="cd01948">
    <property type="entry name" value="EAL"/>
    <property type="match status" value="1"/>
</dbReference>
<dbReference type="InterPro" id="IPR004501">
    <property type="entry name" value="PTS_EIIC_3"/>
</dbReference>
<dbReference type="InterPro" id="IPR035919">
    <property type="entry name" value="EAL_sf"/>
</dbReference>
<reference evidence="11 12" key="1">
    <citation type="journal article" date="2018" name="Sci. Rep.">
        <title>A novel species of the marine cyanobacterium Acaryochloris with a unique pigment content and lifestyle.</title>
        <authorList>
            <person name="Partensky F."/>
            <person name="Six C."/>
            <person name="Ratin M."/>
            <person name="Garczarek L."/>
            <person name="Vaulot D."/>
            <person name="Probert I."/>
            <person name="Calteau A."/>
            <person name="Gourvil P."/>
            <person name="Marie D."/>
            <person name="Grebert T."/>
            <person name="Bouchier C."/>
            <person name="Le Panse S."/>
            <person name="Gachenot M."/>
            <person name="Rodriguez F."/>
            <person name="Garrido J.L."/>
        </authorList>
    </citation>
    <scope>NUCLEOTIDE SEQUENCE [LARGE SCALE GENOMIC DNA]</scope>
    <source>
        <strain evidence="11 12">RCC1774</strain>
    </source>
</reference>
<dbReference type="PROSITE" id="PS51105">
    <property type="entry name" value="PTS_EIIC_TYPE_3"/>
    <property type="match status" value="1"/>
</dbReference>
<evidence type="ECO:0000256" key="7">
    <source>
        <dbReference type="ARBA" id="ARBA00023136"/>
    </source>
</evidence>
<keyword evidence="6 8" id="KW-1133">Transmembrane helix</keyword>
<dbReference type="EMBL" id="PQWO01000009">
    <property type="protein sequence ID" value="PZD72668.1"/>
    <property type="molecule type" value="Genomic_DNA"/>
</dbReference>
<evidence type="ECO:0000259" key="9">
    <source>
        <dbReference type="PROSITE" id="PS50883"/>
    </source>
</evidence>
<sequence length="687" mass="76574">MLRQLTCSKTLLLLREAFTSLLPIVLIMNIVVLLSGLTGILESWGIIRASALNGAEVSRLYYFLIPLFLNLALSMLLAKTKSLDPIGTMLIAMVCFFRLSGFLSINSSAQITSYNSSILTSIPATFLAAGILAFFTRLPYLKLVKQQTDLNPQLKKTLNLLIPGLLTVLCFELLGQCLQLIAETGLITLIAQSLPKFQQISQVQELVLYKTVSLLTWFIGLHGEHSADGLFRLLKNTPAGDASGLGLKTFHDVFMNIGGSGCTFVVPFLILLTQKPTQFKSIAQLSLPFSLFNVNEILLFGLPIILNPFFLIPFFLAPFVNMVVALVAMTSGAFTIDPIEISWMSPPLYSAYIATNGSKWAVFTNFVCLLLDGCIYYPFLVLAEHQFKTPLYLSNLFEDDAYGFINEEIDLREERLFVSKQMGKLKSMTSARRVLKQLKGRQLLLYFQPKVEARSGQLMGIEALIRSRDAMGRTLPPNFLPVLYQQGISKVIDQKVVDLIFEQVQQWRAEGLSIPPISINFDKDFLLDQLAVRTFIALAKEYDIYFYLEITEHTYTVEVAALASVVRQLRAAGHRISIDDFGAGYSSLTNLVSLEADEIKLDRKLVVPPKKESVRGQVLLESSVRLCHDLGFSVVAEGVENLSQLQLVRDCGVDVVQGNYTGRPMPADQISLLFTHIDHCQEESSFL</sequence>
<name>A0A2W1JGI3_9CYAN</name>
<feature type="transmembrane region" description="Helical" evidence="8">
    <location>
        <begin position="312"/>
        <end position="339"/>
    </location>
</feature>
<dbReference type="OrthoDB" id="1641940at2"/>
<dbReference type="SMART" id="SM00052">
    <property type="entry name" value="EAL"/>
    <property type="match status" value="1"/>
</dbReference>
<evidence type="ECO:0000256" key="8">
    <source>
        <dbReference type="SAM" id="Phobius"/>
    </source>
</evidence>
<dbReference type="AlphaFoldDB" id="A0A2W1JGI3"/>
<dbReference type="InterPro" id="IPR001633">
    <property type="entry name" value="EAL_dom"/>
</dbReference>
<dbReference type="GO" id="GO:0009401">
    <property type="term" value="P:phosphoenolpyruvate-dependent sugar phosphotransferase system"/>
    <property type="evidence" value="ECO:0007669"/>
    <property type="project" value="InterPro"/>
</dbReference>
<evidence type="ECO:0000313" key="12">
    <source>
        <dbReference type="Proteomes" id="UP000248857"/>
    </source>
</evidence>
<feature type="domain" description="PTS EIIC type-3" evidence="10">
    <location>
        <begin position="1"/>
        <end position="379"/>
    </location>
</feature>
<dbReference type="PANTHER" id="PTHR33989:SF4">
    <property type="entry name" value="PTS SYSTEM N,N'-DIACETYLCHITOBIOSE-SPECIFIC EIIC COMPONENT"/>
    <property type="match status" value="1"/>
</dbReference>
<keyword evidence="12" id="KW-1185">Reference proteome</keyword>
<feature type="transmembrane region" description="Helical" evidence="8">
    <location>
        <begin position="360"/>
        <end position="379"/>
    </location>
</feature>
<feature type="transmembrane region" description="Helical" evidence="8">
    <location>
        <begin position="285"/>
        <end position="306"/>
    </location>
</feature>
<keyword evidence="3" id="KW-1003">Cell membrane</keyword>
<feature type="domain" description="EAL" evidence="9">
    <location>
        <begin position="424"/>
        <end position="678"/>
    </location>
</feature>
<organism evidence="11 12">
    <name type="scientific">Acaryochloris thomasi RCC1774</name>
    <dbReference type="NCBI Taxonomy" id="1764569"/>
    <lineage>
        <taxon>Bacteria</taxon>
        <taxon>Bacillati</taxon>
        <taxon>Cyanobacteriota</taxon>
        <taxon>Cyanophyceae</taxon>
        <taxon>Acaryochloridales</taxon>
        <taxon>Acaryochloridaceae</taxon>
        <taxon>Acaryochloris</taxon>
        <taxon>Acaryochloris thomasi</taxon>
    </lineage>
</organism>
<feature type="transmembrane region" description="Helical" evidence="8">
    <location>
        <begin position="160"/>
        <end position="182"/>
    </location>
</feature>
<dbReference type="GO" id="GO:0071111">
    <property type="term" value="F:cyclic-guanylate-specific phosphodiesterase activity"/>
    <property type="evidence" value="ECO:0007669"/>
    <property type="project" value="UniProtKB-EC"/>
</dbReference>
<evidence type="ECO:0000259" key="10">
    <source>
        <dbReference type="PROSITE" id="PS51105"/>
    </source>
</evidence>
<feature type="transmembrane region" description="Helical" evidence="8">
    <location>
        <begin position="21"/>
        <end position="40"/>
    </location>
</feature>
<dbReference type="Pfam" id="PF00563">
    <property type="entry name" value="EAL"/>
    <property type="match status" value="1"/>
</dbReference>
<evidence type="ECO:0000256" key="2">
    <source>
        <dbReference type="ARBA" id="ARBA00022448"/>
    </source>
</evidence>
<keyword evidence="2" id="KW-0813">Transport</keyword>
<dbReference type="GO" id="GO:0005886">
    <property type="term" value="C:plasma membrane"/>
    <property type="evidence" value="ECO:0007669"/>
    <property type="project" value="UniProtKB-SubCell"/>
</dbReference>
<dbReference type="Proteomes" id="UP000248857">
    <property type="component" value="Unassembled WGS sequence"/>
</dbReference>
<evidence type="ECO:0000256" key="3">
    <source>
        <dbReference type="ARBA" id="ARBA00022475"/>
    </source>
</evidence>
<keyword evidence="5 8" id="KW-0812">Transmembrane</keyword>
<dbReference type="EC" id="3.1.4.52" evidence="11"/>
<dbReference type="PANTHER" id="PTHR33989">
    <property type="match status" value="1"/>
</dbReference>
<dbReference type="SUPFAM" id="SSF141868">
    <property type="entry name" value="EAL domain-like"/>
    <property type="match status" value="1"/>
</dbReference>
<protein>
    <submittedName>
        <fullName evidence="11">Cyclic-di-GMP phosphodiesterase YjcC</fullName>
        <ecNumber evidence="11">3.1.4.52</ecNumber>
    </submittedName>
</protein>
<keyword evidence="11" id="KW-0378">Hydrolase</keyword>
<dbReference type="RefSeq" id="WP_110986936.1">
    <property type="nucleotide sequence ID" value="NZ_CAWNWM010000009.1"/>
</dbReference>
<comment type="caution">
    <text evidence="11">The sequence shown here is derived from an EMBL/GenBank/DDBJ whole genome shotgun (WGS) entry which is preliminary data.</text>
</comment>
<accession>A0A2W1JGI3</accession>
<dbReference type="Pfam" id="PF02378">
    <property type="entry name" value="PTS_EIIC"/>
    <property type="match status" value="1"/>
</dbReference>
<evidence type="ECO:0000256" key="1">
    <source>
        <dbReference type="ARBA" id="ARBA00004651"/>
    </source>
</evidence>
<dbReference type="Gene3D" id="3.20.20.450">
    <property type="entry name" value="EAL domain"/>
    <property type="match status" value="1"/>
</dbReference>
<feature type="transmembrane region" description="Helical" evidence="8">
    <location>
        <begin position="117"/>
        <end position="140"/>
    </location>
</feature>
<comment type="subcellular location">
    <subcellularLocation>
        <location evidence="1">Cell membrane</location>
        <topology evidence="1">Multi-pass membrane protein</topology>
    </subcellularLocation>
</comment>
<keyword evidence="4" id="KW-0762">Sugar transport</keyword>
<feature type="transmembrane region" description="Helical" evidence="8">
    <location>
        <begin position="60"/>
        <end position="78"/>
    </location>
</feature>
<keyword evidence="7 8" id="KW-0472">Membrane</keyword>
<evidence type="ECO:0000256" key="4">
    <source>
        <dbReference type="ARBA" id="ARBA00022597"/>
    </source>
</evidence>
<feature type="transmembrane region" description="Helical" evidence="8">
    <location>
        <begin position="85"/>
        <end position="105"/>
    </location>
</feature>
<dbReference type="GO" id="GO:0008982">
    <property type="term" value="F:protein-N(PI)-phosphohistidine-sugar phosphotransferase activity"/>
    <property type="evidence" value="ECO:0007669"/>
    <property type="project" value="InterPro"/>
</dbReference>
<feature type="transmembrane region" description="Helical" evidence="8">
    <location>
        <begin position="253"/>
        <end position="273"/>
    </location>
</feature>
<evidence type="ECO:0000313" key="11">
    <source>
        <dbReference type="EMBL" id="PZD72668.1"/>
    </source>
</evidence>
<evidence type="ECO:0000256" key="6">
    <source>
        <dbReference type="ARBA" id="ARBA00022989"/>
    </source>
</evidence>
<gene>
    <name evidence="11" type="primary">yjcC_1</name>
    <name evidence="11" type="ORF">C1752_03504</name>
</gene>
<dbReference type="PROSITE" id="PS50883">
    <property type="entry name" value="EAL"/>
    <property type="match status" value="1"/>
</dbReference>